<dbReference type="OrthoDB" id="9800082at2"/>
<dbReference type="InterPro" id="IPR010282">
    <property type="entry name" value="Uncharacterised_HutD/Ves"/>
</dbReference>
<dbReference type="Pfam" id="PF05962">
    <property type="entry name" value="HutD"/>
    <property type="match status" value="1"/>
</dbReference>
<proteinExistence type="predicted"/>
<dbReference type="InterPro" id="IPR014710">
    <property type="entry name" value="RmlC-like_jellyroll"/>
</dbReference>
<evidence type="ECO:0000313" key="2">
    <source>
        <dbReference type="Proteomes" id="UP000245992"/>
    </source>
</evidence>
<keyword evidence="2" id="KW-1185">Reference proteome</keyword>
<dbReference type="Gene3D" id="2.60.120.10">
    <property type="entry name" value="Jelly Rolls"/>
    <property type="match status" value="1"/>
</dbReference>
<dbReference type="AlphaFoldDB" id="A0A2T7SVB3"/>
<dbReference type="STRING" id="1440053.GCA_000718095_04570"/>
<evidence type="ECO:0000313" key="1">
    <source>
        <dbReference type="EMBL" id="PVE06870.1"/>
    </source>
</evidence>
<dbReference type="RefSeq" id="WP_030353573.1">
    <property type="nucleotide sequence ID" value="NZ_AZSP01000287.1"/>
</dbReference>
<dbReference type="CDD" id="cd20293">
    <property type="entry name" value="cupin_HutD_N"/>
    <property type="match status" value="1"/>
</dbReference>
<sequence>MNPRILGAAGRPAVPWKNGGGVTREIASWPEGAGTADFDWRISLADVAADGPFSTFPGVDRTLTMVEGAGMDLTVGGRRRLVDERCVPADFPGDLPTHCQLLAGPVVNFNVMWHRERVSASVAVVRGCLPVPVPPGATVVAVALESPATLGSATLARYDAALLAPETATGDSAPGPAGAPLTLRSEGPAALVTLRRAVRR</sequence>
<dbReference type="InterPro" id="IPR011051">
    <property type="entry name" value="RmlC_Cupin_sf"/>
</dbReference>
<name>A0A2T7SVB3_9ACTN</name>
<dbReference type="Proteomes" id="UP000245992">
    <property type="component" value="Unassembled WGS sequence"/>
</dbReference>
<gene>
    <name evidence="1" type="ORF">Y717_27060</name>
</gene>
<dbReference type="EMBL" id="AZSP01000287">
    <property type="protein sequence ID" value="PVE06870.1"/>
    <property type="molecule type" value="Genomic_DNA"/>
</dbReference>
<dbReference type="PANTHER" id="PTHR37943">
    <property type="entry name" value="PROTEIN VES"/>
    <property type="match status" value="1"/>
</dbReference>
<accession>A0A2T7SVB3</accession>
<reference evidence="1 2" key="1">
    <citation type="submission" date="2013-12" db="EMBL/GenBank/DDBJ databases">
        <title>Annotated genome of Streptomyces scopuliridis.</title>
        <authorList>
            <person name="Olson J.B."/>
        </authorList>
    </citation>
    <scope>NUCLEOTIDE SEQUENCE [LARGE SCALE GENOMIC DNA]</scope>
    <source>
        <strain evidence="1 2">RB72</strain>
    </source>
</reference>
<dbReference type="SUPFAM" id="SSF51182">
    <property type="entry name" value="RmlC-like cupins"/>
    <property type="match status" value="1"/>
</dbReference>
<organism evidence="1 2">
    <name type="scientific">Streptomyces scopuliridis RB72</name>
    <dbReference type="NCBI Taxonomy" id="1440053"/>
    <lineage>
        <taxon>Bacteria</taxon>
        <taxon>Bacillati</taxon>
        <taxon>Actinomycetota</taxon>
        <taxon>Actinomycetes</taxon>
        <taxon>Kitasatosporales</taxon>
        <taxon>Streptomycetaceae</taxon>
        <taxon>Streptomyces</taxon>
    </lineage>
</organism>
<dbReference type="PANTHER" id="PTHR37943:SF1">
    <property type="entry name" value="PROTEIN VES"/>
    <property type="match status" value="1"/>
</dbReference>
<protein>
    <submittedName>
        <fullName evidence="1">HutD-family protein</fullName>
    </submittedName>
</protein>
<comment type="caution">
    <text evidence="1">The sequence shown here is derived from an EMBL/GenBank/DDBJ whole genome shotgun (WGS) entry which is preliminary data.</text>
</comment>